<feature type="region of interest" description="Disordered" evidence="1">
    <location>
        <begin position="48"/>
        <end position="98"/>
    </location>
</feature>
<dbReference type="RefSeq" id="WP_189134986.1">
    <property type="nucleotide sequence ID" value="NZ_BMMS01000034.1"/>
</dbReference>
<evidence type="ECO:0000256" key="1">
    <source>
        <dbReference type="SAM" id="MobiDB-lite"/>
    </source>
</evidence>
<keyword evidence="3" id="KW-1185">Reference proteome</keyword>
<name>A0A917ZVL1_9ACTN</name>
<evidence type="ECO:0000313" key="2">
    <source>
        <dbReference type="EMBL" id="GGO97723.1"/>
    </source>
</evidence>
<protein>
    <submittedName>
        <fullName evidence="2">Uncharacterized protein</fullName>
    </submittedName>
</protein>
<sequence length="98" mass="10607">MSLHDDLNHVQRTLDDLVRSVNRLSGELGDSLDLRRVRSDAAHLRESLALLRESSTDPSAPKPPPEPGMVTIPDAPYDPTLWGPGEDEGLGSPHGHAP</sequence>
<evidence type="ECO:0000313" key="3">
    <source>
        <dbReference type="Proteomes" id="UP000641932"/>
    </source>
</evidence>
<accession>A0A917ZVL1</accession>
<proteinExistence type="predicted"/>
<dbReference type="EMBL" id="BMMS01000034">
    <property type="protein sequence ID" value="GGO97723.1"/>
    <property type="molecule type" value="Genomic_DNA"/>
</dbReference>
<reference evidence="2" key="2">
    <citation type="submission" date="2020-09" db="EMBL/GenBank/DDBJ databases">
        <authorList>
            <person name="Sun Q."/>
            <person name="Zhou Y."/>
        </authorList>
    </citation>
    <scope>NUCLEOTIDE SEQUENCE</scope>
    <source>
        <strain evidence="2">CGMCC 4.7201</strain>
    </source>
</reference>
<organism evidence="2 3">
    <name type="scientific">Wenjunlia tyrosinilytica</name>
    <dbReference type="NCBI Taxonomy" id="1544741"/>
    <lineage>
        <taxon>Bacteria</taxon>
        <taxon>Bacillati</taxon>
        <taxon>Actinomycetota</taxon>
        <taxon>Actinomycetes</taxon>
        <taxon>Kitasatosporales</taxon>
        <taxon>Streptomycetaceae</taxon>
        <taxon>Wenjunlia</taxon>
    </lineage>
</organism>
<reference evidence="2" key="1">
    <citation type="journal article" date="2014" name="Int. J. Syst. Evol. Microbiol.">
        <title>Complete genome sequence of Corynebacterium casei LMG S-19264T (=DSM 44701T), isolated from a smear-ripened cheese.</title>
        <authorList>
            <consortium name="US DOE Joint Genome Institute (JGI-PGF)"/>
            <person name="Walter F."/>
            <person name="Albersmeier A."/>
            <person name="Kalinowski J."/>
            <person name="Ruckert C."/>
        </authorList>
    </citation>
    <scope>NUCLEOTIDE SEQUENCE</scope>
    <source>
        <strain evidence="2">CGMCC 4.7201</strain>
    </source>
</reference>
<dbReference type="Proteomes" id="UP000641932">
    <property type="component" value="Unassembled WGS sequence"/>
</dbReference>
<gene>
    <name evidence="2" type="ORF">GCM10012280_60210</name>
</gene>
<comment type="caution">
    <text evidence="2">The sequence shown here is derived from an EMBL/GenBank/DDBJ whole genome shotgun (WGS) entry which is preliminary data.</text>
</comment>
<dbReference type="AlphaFoldDB" id="A0A917ZVL1"/>